<dbReference type="InterPro" id="IPR039429">
    <property type="entry name" value="SHMT-like_dom"/>
</dbReference>
<accession>A0ABM4CBL7</accession>
<dbReference type="InterPro" id="IPR049943">
    <property type="entry name" value="Ser_HO-MeTrfase-like"/>
</dbReference>
<evidence type="ECO:0000256" key="4">
    <source>
        <dbReference type="ARBA" id="ARBA00012256"/>
    </source>
</evidence>
<sequence>MCDLNEPLETNDPEIFSILKKEDHRQRCGLEMIASENFTSRAVMECLGSCFTNKYSEGKVHARYYGGNEYIDEMEVLCQKRALEAFRLDNTKWGVNVQPYSGSPANFAVYTGLLQPHDRIMGLDLPDGGHLTHGYMTEKKRISASSIFFESMPYKVNPETGLIDYDKLLESAKLFKPKLIIAGASAYSRIIDYERFRKICDEVGAILMSDMAHYSGLIVANAIPSPFQHCDIVTSTTHKSLRGSRSGLIFYRIGEKFKDQHGKSVMYDYATRIDNAVFPTLQGGPHNNNIAAVAVTLKQAATPQFAEYAKQVIKNAQALAKALQDKGYKIVTDGTDTHMFLMDVRSLGIDGAKVDTIMEMASISVNRNTVPGDTSAFRPGGVRIGTPALTSRNFLENDMLVVSDFIHDCIQLTQKIELSLHLEKQSLLREFRAEVEKEEWGKEINSIRLRVQTFASKFPMPGFPAF</sequence>
<evidence type="ECO:0000256" key="6">
    <source>
        <dbReference type="ARBA" id="ARBA00031137"/>
    </source>
</evidence>
<dbReference type="HAMAP" id="MF_00051">
    <property type="entry name" value="SHMT"/>
    <property type="match status" value="1"/>
</dbReference>
<gene>
    <name evidence="10" type="primary">LOC100202856</name>
</gene>
<dbReference type="Proteomes" id="UP001652625">
    <property type="component" value="Chromosome 08"/>
</dbReference>
<evidence type="ECO:0000256" key="5">
    <source>
        <dbReference type="ARBA" id="ARBA00022898"/>
    </source>
</evidence>
<dbReference type="Pfam" id="PF00464">
    <property type="entry name" value="SHMT"/>
    <property type="match status" value="1"/>
</dbReference>
<comment type="similarity">
    <text evidence="3">Belongs to the SHMT family.</text>
</comment>
<dbReference type="RefSeq" id="XP_065659054.1">
    <property type="nucleotide sequence ID" value="XM_065802982.1"/>
</dbReference>
<keyword evidence="5" id="KW-0663">Pyridoxal phosphate</keyword>
<dbReference type="InterPro" id="IPR015421">
    <property type="entry name" value="PyrdxlP-dep_Trfase_major"/>
</dbReference>
<dbReference type="Gene3D" id="3.90.1150.10">
    <property type="entry name" value="Aspartate Aminotransferase, domain 1"/>
    <property type="match status" value="1"/>
</dbReference>
<proteinExistence type="inferred from homology"/>
<evidence type="ECO:0000313" key="10">
    <source>
        <dbReference type="RefSeq" id="XP_065659054.1"/>
    </source>
</evidence>
<feature type="domain" description="Serine hydroxymethyltransferase-like" evidence="8">
    <location>
        <begin position="8"/>
        <end position="406"/>
    </location>
</feature>
<name>A0ABM4CBL7_HYDVU</name>
<evidence type="ECO:0000256" key="1">
    <source>
        <dbReference type="ARBA" id="ARBA00001933"/>
    </source>
</evidence>
<dbReference type="NCBIfam" id="NF000586">
    <property type="entry name" value="PRK00011.1"/>
    <property type="match status" value="1"/>
</dbReference>
<dbReference type="SUPFAM" id="SSF53383">
    <property type="entry name" value="PLP-dependent transferases"/>
    <property type="match status" value="1"/>
</dbReference>
<evidence type="ECO:0000256" key="7">
    <source>
        <dbReference type="ARBA" id="ARBA00032953"/>
    </source>
</evidence>
<dbReference type="PIRSF" id="PIRSF000412">
    <property type="entry name" value="SHMT"/>
    <property type="match status" value="1"/>
</dbReference>
<evidence type="ECO:0000256" key="3">
    <source>
        <dbReference type="ARBA" id="ARBA00006376"/>
    </source>
</evidence>
<dbReference type="InterPro" id="IPR001085">
    <property type="entry name" value="Ser_HO-MeTrfase"/>
</dbReference>
<dbReference type="Gene3D" id="3.40.640.10">
    <property type="entry name" value="Type I PLP-dependent aspartate aminotransferase-like (Major domain)"/>
    <property type="match status" value="1"/>
</dbReference>
<keyword evidence="9" id="KW-1185">Reference proteome</keyword>
<dbReference type="InterPro" id="IPR015424">
    <property type="entry name" value="PyrdxlP-dep_Trfase"/>
</dbReference>
<comment type="pathway">
    <text evidence="2">One-carbon metabolism; tetrahydrofolate interconversion.</text>
</comment>
<dbReference type="PANTHER" id="PTHR11680">
    <property type="entry name" value="SERINE HYDROXYMETHYLTRANSFERASE"/>
    <property type="match status" value="1"/>
</dbReference>
<protein>
    <recommendedName>
        <fullName evidence="4">glycine hydroxymethyltransferase</fullName>
        <ecNumber evidence="4">2.1.2.1</ecNumber>
    </recommendedName>
    <alternativeName>
        <fullName evidence="7">Glycine hydroxymethyltransferase</fullName>
    </alternativeName>
    <alternativeName>
        <fullName evidence="6">Serine methylase</fullName>
    </alternativeName>
</protein>
<reference evidence="10" key="1">
    <citation type="submission" date="2025-08" db="UniProtKB">
        <authorList>
            <consortium name="RefSeq"/>
        </authorList>
    </citation>
    <scope>IDENTIFICATION</scope>
</reference>
<organism evidence="9 10">
    <name type="scientific">Hydra vulgaris</name>
    <name type="common">Hydra</name>
    <name type="synonym">Hydra attenuata</name>
    <dbReference type="NCBI Taxonomy" id="6087"/>
    <lineage>
        <taxon>Eukaryota</taxon>
        <taxon>Metazoa</taxon>
        <taxon>Cnidaria</taxon>
        <taxon>Hydrozoa</taxon>
        <taxon>Hydroidolina</taxon>
        <taxon>Anthoathecata</taxon>
        <taxon>Aplanulata</taxon>
        <taxon>Hydridae</taxon>
        <taxon>Hydra</taxon>
    </lineage>
</organism>
<evidence type="ECO:0000256" key="2">
    <source>
        <dbReference type="ARBA" id="ARBA00004777"/>
    </source>
</evidence>
<dbReference type="CDD" id="cd00378">
    <property type="entry name" value="SHMT"/>
    <property type="match status" value="1"/>
</dbReference>
<dbReference type="EC" id="2.1.2.1" evidence="4"/>
<evidence type="ECO:0000313" key="9">
    <source>
        <dbReference type="Proteomes" id="UP001652625"/>
    </source>
</evidence>
<dbReference type="PANTHER" id="PTHR11680:SF35">
    <property type="entry name" value="SERINE HYDROXYMETHYLTRANSFERASE 1"/>
    <property type="match status" value="1"/>
</dbReference>
<dbReference type="GeneID" id="100202856"/>
<dbReference type="InterPro" id="IPR015422">
    <property type="entry name" value="PyrdxlP-dep_Trfase_small"/>
</dbReference>
<comment type="cofactor">
    <cofactor evidence="1">
        <name>pyridoxal 5'-phosphate</name>
        <dbReference type="ChEBI" id="CHEBI:597326"/>
    </cofactor>
</comment>
<evidence type="ECO:0000259" key="8">
    <source>
        <dbReference type="Pfam" id="PF00464"/>
    </source>
</evidence>